<dbReference type="OrthoDB" id="9805041at2"/>
<reference evidence="2 3" key="1">
    <citation type="submission" date="2012-05" db="EMBL/GenBank/DDBJ databases">
        <title>Genome sequence of Nitritalea halalkaliphila LW7.</title>
        <authorList>
            <person name="Jangir P.K."/>
            <person name="Singh A."/>
            <person name="Shivaji S."/>
            <person name="Sharma R."/>
        </authorList>
    </citation>
    <scope>NUCLEOTIDE SEQUENCE [LARGE SCALE GENOMIC DNA]</scope>
    <source>
        <strain evidence="2 3">LW7</strain>
    </source>
</reference>
<sequence length="232" mass="26491">MSLHQFTATQPAQTNLQLYMQMLREGYSEADVQQINEAYFFTLKKVNGMYRGSGKPFICHLVGTASLMVRCRRPLDVVLAALMHALYQDRVPFEGCASISERRTQLASLFSAECDRLVHLYTHFEMTRITEIDPADTSLDEDVLLLRLADELEDLVDFSLCLHGKLGDTEKVGGSFLSRKARKQQELAVLKRIAKQLGVDELYDALDYWMDFSKYETYPAPVKSGYYSSFEL</sequence>
<organism evidence="2 3">
    <name type="scientific">Nitritalea halalkaliphila LW7</name>
    <dbReference type="NCBI Taxonomy" id="1189621"/>
    <lineage>
        <taxon>Bacteria</taxon>
        <taxon>Pseudomonadati</taxon>
        <taxon>Bacteroidota</taxon>
        <taxon>Cytophagia</taxon>
        <taxon>Cytophagales</taxon>
        <taxon>Cyclobacteriaceae</taxon>
        <taxon>Nitritalea</taxon>
    </lineage>
</organism>
<evidence type="ECO:0000259" key="1">
    <source>
        <dbReference type="Pfam" id="PF20680"/>
    </source>
</evidence>
<feature type="domain" description="DUF6817" evidence="1">
    <location>
        <begin position="54"/>
        <end position="123"/>
    </location>
</feature>
<dbReference type="Gene3D" id="1.10.3210.10">
    <property type="entry name" value="Hypothetical protein af1432"/>
    <property type="match status" value="1"/>
</dbReference>
<dbReference type="EMBL" id="AJYA01000015">
    <property type="protein sequence ID" value="EIM77267.1"/>
    <property type="molecule type" value="Genomic_DNA"/>
</dbReference>
<protein>
    <recommendedName>
        <fullName evidence="1">DUF6817 domain-containing protein</fullName>
    </recommendedName>
</protein>
<comment type="caution">
    <text evidence="2">The sequence shown here is derived from an EMBL/GenBank/DDBJ whole genome shotgun (WGS) entry which is preliminary data.</text>
</comment>
<proteinExistence type="predicted"/>
<evidence type="ECO:0000313" key="3">
    <source>
        <dbReference type="Proteomes" id="UP000005551"/>
    </source>
</evidence>
<dbReference type="RefSeq" id="WP_009054188.1">
    <property type="nucleotide sequence ID" value="NZ_AJYA01000015.1"/>
</dbReference>
<accession>I5C615</accession>
<dbReference type="Pfam" id="PF20680">
    <property type="entry name" value="DUF6817"/>
    <property type="match status" value="1"/>
</dbReference>
<keyword evidence="3" id="KW-1185">Reference proteome</keyword>
<name>I5C615_9BACT</name>
<dbReference type="STRING" id="1189621.A3SI_06759"/>
<dbReference type="InterPro" id="IPR049202">
    <property type="entry name" value="DUF6817"/>
</dbReference>
<dbReference type="AlphaFoldDB" id="I5C615"/>
<evidence type="ECO:0000313" key="2">
    <source>
        <dbReference type="EMBL" id="EIM77267.1"/>
    </source>
</evidence>
<dbReference type="Proteomes" id="UP000005551">
    <property type="component" value="Unassembled WGS sequence"/>
</dbReference>
<dbReference type="SUPFAM" id="SSF109604">
    <property type="entry name" value="HD-domain/PDEase-like"/>
    <property type="match status" value="1"/>
</dbReference>
<gene>
    <name evidence="2" type="ORF">A3SI_06759</name>
</gene>